<accession>A0A0E9T5S6</accession>
<reference evidence="1" key="2">
    <citation type="journal article" date="2015" name="Fish Shellfish Immunol.">
        <title>Early steps in the European eel (Anguilla anguilla)-Vibrio vulnificus interaction in the gills: Role of the RtxA13 toxin.</title>
        <authorList>
            <person name="Callol A."/>
            <person name="Pajuelo D."/>
            <person name="Ebbesson L."/>
            <person name="Teles M."/>
            <person name="MacKenzie S."/>
            <person name="Amaro C."/>
        </authorList>
    </citation>
    <scope>NUCLEOTIDE SEQUENCE</scope>
</reference>
<organism evidence="1">
    <name type="scientific">Anguilla anguilla</name>
    <name type="common">European freshwater eel</name>
    <name type="synonym">Muraena anguilla</name>
    <dbReference type="NCBI Taxonomy" id="7936"/>
    <lineage>
        <taxon>Eukaryota</taxon>
        <taxon>Metazoa</taxon>
        <taxon>Chordata</taxon>
        <taxon>Craniata</taxon>
        <taxon>Vertebrata</taxon>
        <taxon>Euteleostomi</taxon>
        <taxon>Actinopterygii</taxon>
        <taxon>Neopterygii</taxon>
        <taxon>Teleostei</taxon>
        <taxon>Anguilliformes</taxon>
        <taxon>Anguillidae</taxon>
        <taxon>Anguilla</taxon>
    </lineage>
</organism>
<sequence>MCSVPAGAVSVVTAHGGYFLRLPLIPLWLTRFCHR</sequence>
<evidence type="ECO:0000313" key="1">
    <source>
        <dbReference type="EMBL" id="JAH48732.1"/>
    </source>
</evidence>
<protein>
    <submittedName>
        <fullName evidence="1">Uncharacterized protein</fullName>
    </submittedName>
</protein>
<dbReference type="AlphaFoldDB" id="A0A0E9T5S6"/>
<proteinExistence type="predicted"/>
<reference evidence="1" key="1">
    <citation type="submission" date="2014-11" db="EMBL/GenBank/DDBJ databases">
        <authorList>
            <person name="Amaro Gonzalez C."/>
        </authorList>
    </citation>
    <scope>NUCLEOTIDE SEQUENCE</scope>
</reference>
<name>A0A0E9T5S6_ANGAN</name>
<dbReference type="EMBL" id="GBXM01059845">
    <property type="protein sequence ID" value="JAH48732.1"/>
    <property type="molecule type" value="Transcribed_RNA"/>
</dbReference>